<proteinExistence type="predicted"/>
<protein>
    <submittedName>
        <fullName evidence="1">Uncharacterized protein</fullName>
    </submittedName>
</protein>
<accession>A0A382KQE5</accession>
<feature type="non-terminal residue" evidence="1">
    <location>
        <position position="354"/>
    </location>
</feature>
<gene>
    <name evidence="1" type="ORF">METZ01_LOCUS279928</name>
</gene>
<organism evidence="1">
    <name type="scientific">marine metagenome</name>
    <dbReference type="NCBI Taxonomy" id="408172"/>
    <lineage>
        <taxon>unclassified sequences</taxon>
        <taxon>metagenomes</taxon>
        <taxon>ecological metagenomes</taxon>
    </lineage>
</organism>
<dbReference type="PANTHER" id="PTHR36848">
    <property type="entry name" value="DNA-BINDING PROTEIN (PUTATIVE SECRETED PROTEIN)-RELATED"/>
    <property type="match status" value="1"/>
</dbReference>
<sequence length="354" mass="40985">MEISMFHLCEDEVREFSQAPFWFWNDELNEGEISRQLDEFQAHGVHAFVIHPRAGLPESLAWMSIRLLDYMRFAIAEAKRRNMWVILYDEGMYPSGSSAGQVVAENPAFACRGWVAVDLTTASPESEIQGVRIDAQLQVQLNATQTLIAEVERRHDGHRLAIVDQPIHTTIRGLHFTEKDPPRREDQREVDECHPLAADLLNPDAMICFINKVYQRYYDEFSEYFGTTIRAIFTDEPSLLGKHDRPPGWVVLPGTRDALVHINRFLQYDFTFYLPTLWDDQEPQAEKYRADYNRAIKARLEETYYEPISAWCRQHGVQLAGHPDASDDIGILYYFDLPGQDLVLRYVEPNKMTA</sequence>
<dbReference type="AlphaFoldDB" id="A0A382KQE5"/>
<dbReference type="PANTHER" id="PTHR36848:SF2">
    <property type="entry name" value="SECRETED PROTEIN"/>
    <property type="match status" value="1"/>
</dbReference>
<reference evidence="1" key="1">
    <citation type="submission" date="2018-05" db="EMBL/GenBank/DDBJ databases">
        <authorList>
            <person name="Lanie J.A."/>
            <person name="Ng W.-L."/>
            <person name="Kazmierczak K.M."/>
            <person name="Andrzejewski T.M."/>
            <person name="Davidsen T.M."/>
            <person name="Wayne K.J."/>
            <person name="Tettelin H."/>
            <person name="Glass J.I."/>
            <person name="Rusch D."/>
            <person name="Podicherti R."/>
            <person name="Tsui H.-C.T."/>
            <person name="Winkler M.E."/>
        </authorList>
    </citation>
    <scope>NUCLEOTIDE SEQUENCE</scope>
</reference>
<dbReference type="EMBL" id="UINC01082368">
    <property type="protein sequence ID" value="SVC27074.1"/>
    <property type="molecule type" value="Genomic_DNA"/>
</dbReference>
<dbReference type="InterPro" id="IPR053161">
    <property type="entry name" value="Ulvan_degrading_GH"/>
</dbReference>
<evidence type="ECO:0000313" key="1">
    <source>
        <dbReference type="EMBL" id="SVC27074.1"/>
    </source>
</evidence>
<name>A0A382KQE5_9ZZZZ</name>